<sequence length="239" mass="27866">MLMDYHIHSNFSPDSKASVEQIIKTARSRGIESIIITDHYELSNSLHDTKFDVNEYRKTMEKHCLPVGVEFGWDGKKEIDIDLKQFDFVILSYHNFDTPVNQKEYKKYLENLFSIIKKFDSYHVLGHLDFPRRYHENYEAFSKKLFPLIEDIFKEIILNGKGIEVNTESMLKYGEPNPSIDILKIYKNSGGEFITIGSDAHKIENIGRNVKSALDLLKEIGFKYVSTLNSEWNMIKIDI</sequence>
<comment type="similarity">
    <text evidence="2 8">Belongs to the PHP hydrolase family. HisK subfamily.</text>
</comment>
<dbReference type="InterPro" id="IPR010140">
    <property type="entry name" value="Histidinol_P_phosphatase_HisJ"/>
</dbReference>
<accession>A0ABX7SAH5</accession>
<reference evidence="10 11" key="1">
    <citation type="submission" date="2021-03" db="EMBL/GenBank/DDBJ databases">
        <title>Thermosipho ferrireducens sp.nov., an anaerobic thermophilic iron-reducing bacterium isolated from a deep-sea hydrothermal sulfide deposits.</title>
        <authorList>
            <person name="Zeng X."/>
            <person name="Chen Y."/>
            <person name="Shao Z."/>
        </authorList>
    </citation>
    <scope>NUCLEOTIDE SEQUENCE [LARGE SCALE GENOMIC DNA]</scope>
    <source>
        <strain evidence="10 11">JL129W03</strain>
    </source>
</reference>
<evidence type="ECO:0000256" key="4">
    <source>
        <dbReference type="ARBA" id="ARBA00022605"/>
    </source>
</evidence>
<name>A0ABX7SAH5_9BACT</name>
<gene>
    <name evidence="10" type="ORF">JYK00_02590</name>
</gene>
<keyword evidence="5 8" id="KW-0378">Hydrolase</keyword>
<comment type="catalytic activity">
    <reaction evidence="7 8">
        <text>L-histidinol phosphate + H2O = L-histidinol + phosphate</text>
        <dbReference type="Rhea" id="RHEA:14465"/>
        <dbReference type="ChEBI" id="CHEBI:15377"/>
        <dbReference type="ChEBI" id="CHEBI:43474"/>
        <dbReference type="ChEBI" id="CHEBI:57699"/>
        <dbReference type="ChEBI" id="CHEBI:57980"/>
        <dbReference type="EC" id="3.1.3.15"/>
    </reaction>
</comment>
<evidence type="ECO:0000256" key="3">
    <source>
        <dbReference type="ARBA" id="ARBA00013085"/>
    </source>
</evidence>
<dbReference type="Gene3D" id="3.20.20.140">
    <property type="entry name" value="Metal-dependent hydrolases"/>
    <property type="match status" value="1"/>
</dbReference>
<evidence type="ECO:0000313" key="11">
    <source>
        <dbReference type="Proteomes" id="UP000671862"/>
    </source>
</evidence>
<dbReference type="EC" id="3.1.3.15" evidence="3 8"/>
<dbReference type="Proteomes" id="UP000671862">
    <property type="component" value="Chromosome"/>
</dbReference>
<dbReference type="InterPro" id="IPR004013">
    <property type="entry name" value="PHP_dom"/>
</dbReference>
<dbReference type="SMART" id="SM00481">
    <property type="entry name" value="POLIIIAc"/>
    <property type="match status" value="1"/>
</dbReference>
<keyword evidence="6 8" id="KW-0368">Histidine biosynthesis</keyword>
<dbReference type="SUPFAM" id="SSF89550">
    <property type="entry name" value="PHP domain-like"/>
    <property type="match status" value="1"/>
</dbReference>
<dbReference type="EMBL" id="CP071446">
    <property type="protein sequence ID" value="QTA38431.1"/>
    <property type="molecule type" value="Genomic_DNA"/>
</dbReference>
<evidence type="ECO:0000256" key="8">
    <source>
        <dbReference type="RuleBase" id="RU366003"/>
    </source>
</evidence>
<evidence type="ECO:0000256" key="1">
    <source>
        <dbReference type="ARBA" id="ARBA00004970"/>
    </source>
</evidence>
<dbReference type="PANTHER" id="PTHR21039:SF0">
    <property type="entry name" value="HISTIDINOL-PHOSPHATASE"/>
    <property type="match status" value="1"/>
</dbReference>
<keyword evidence="11" id="KW-1185">Reference proteome</keyword>
<dbReference type="InterPro" id="IPR016195">
    <property type="entry name" value="Pol/histidinol_Pase-like"/>
</dbReference>
<protein>
    <recommendedName>
        <fullName evidence="3 8">Histidinol-phosphatase</fullName>
        <shortName evidence="8">HolPase</shortName>
        <ecNumber evidence="3 8">3.1.3.15</ecNumber>
    </recommendedName>
</protein>
<dbReference type="Pfam" id="PF02811">
    <property type="entry name" value="PHP"/>
    <property type="match status" value="1"/>
</dbReference>
<evidence type="ECO:0000256" key="7">
    <source>
        <dbReference type="ARBA" id="ARBA00049158"/>
    </source>
</evidence>
<dbReference type="InterPro" id="IPR003141">
    <property type="entry name" value="Pol/His_phosphatase_N"/>
</dbReference>
<keyword evidence="4 8" id="KW-0028">Amino-acid biosynthesis</keyword>
<dbReference type="PANTHER" id="PTHR21039">
    <property type="entry name" value="HISTIDINOL PHOSPHATASE-RELATED"/>
    <property type="match status" value="1"/>
</dbReference>
<feature type="domain" description="Polymerase/histidinol phosphatase N-terminal" evidence="9">
    <location>
        <begin position="3"/>
        <end position="96"/>
    </location>
</feature>
<organism evidence="10 11">
    <name type="scientific">Thermosipho ferrireducens</name>
    <dbReference type="NCBI Taxonomy" id="2571116"/>
    <lineage>
        <taxon>Bacteria</taxon>
        <taxon>Thermotogati</taxon>
        <taxon>Thermotogota</taxon>
        <taxon>Thermotogae</taxon>
        <taxon>Thermotogales</taxon>
        <taxon>Fervidobacteriaceae</taxon>
        <taxon>Thermosipho</taxon>
    </lineage>
</organism>
<evidence type="ECO:0000256" key="6">
    <source>
        <dbReference type="ARBA" id="ARBA00023102"/>
    </source>
</evidence>
<evidence type="ECO:0000256" key="2">
    <source>
        <dbReference type="ARBA" id="ARBA00009152"/>
    </source>
</evidence>
<dbReference type="RefSeq" id="WP_207567150.1">
    <property type="nucleotide sequence ID" value="NZ_CP071446.1"/>
</dbReference>
<comment type="pathway">
    <text evidence="1 8">Amino-acid biosynthesis; L-histidine biosynthesis; L-histidine from 5-phospho-alpha-D-ribose 1-diphosphate: step 8/9.</text>
</comment>
<evidence type="ECO:0000256" key="5">
    <source>
        <dbReference type="ARBA" id="ARBA00022801"/>
    </source>
</evidence>
<proteinExistence type="inferred from homology"/>
<evidence type="ECO:0000259" key="9">
    <source>
        <dbReference type="SMART" id="SM00481"/>
    </source>
</evidence>
<evidence type="ECO:0000313" key="10">
    <source>
        <dbReference type="EMBL" id="QTA38431.1"/>
    </source>
</evidence>